<dbReference type="PRINTS" id="PR01183">
    <property type="entry name" value="RIBORDTASEM1"/>
</dbReference>
<reference evidence="12 13" key="1">
    <citation type="journal article" date="2009" name="Appl. Environ. Microbiol.">
        <title>Roseophage RDJL Phi1, infecting the aerobic anoxygenic phototrophic bacterium Roseobacter denitrificans OCh114.</title>
        <authorList>
            <person name="Zhang Y."/>
            <person name="Jiao N."/>
        </authorList>
    </citation>
    <scope>NUCLEOTIDE SEQUENCE [LARGE SCALE GENOMIC DNA]</scope>
</reference>
<gene>
    <name evidence="12" type="primary">rnr</name>
    <name evidence="12" type="ORF">RDJLphi1_gp07</name>
</gene>
<comment type="cofactor">
    <cofactor evidence="1">
        <name>adenosylcob(III)alamin</name>
        <dbReference type="ChEBI" id="CHEBI:18408"/>
    </cofactor>
</comment>
<dbReference type="EC" id="1.17.4.1" evidence="3"/>
<evidence type="ECO:0000313" key="12">
    <source>
        <dbReference type="EMBL" id="ADK73408.1"/>
    </source>
</evidence>
<comment type="catalytic activity">
    <reaction evidence="9">
        <text>a 2'-deoxyribonucleoside 5'-diphosphate + [thioredoxin]-disulfide + H2O = a ribonucleoside 5'-diphosphate + [thioredoxin]-dithiol</text>
        <dbReference type="Rhea" id="RHEA:23252"/>
        <dbReference type="Rhea" id="RHEA-COMP:10698"/>
        <dbReference type="Rhea" id="RHEA-COMP:10700"/>
        <dbReference type="ChEBI" id="CHEBI:15377"/>
        <dbReference type="ChEBI" id="CHEBI:29950"/>
        <dbReference type="ChEBI" id="CHEBI:50058"/>
        <dbReference type="ChEBI" id="CHEBI:57930"/>
        <dbReference type="ChEBI" id="CHEBI:73316"/>
        <dbReference type="EC" id="1.17.4.1"/>
    </reaction>
</comment>
<evidence type="ECO:0000313" key="13">
    <source>
        <dbReference type="Proteomes" id="UP000008742"/>
    </source>
</evidence>
<keyword evidence="5" id="KW-0547">Nucleotide-binding</keyword>
<evidence type="ECO:0000256" key="5">
    <source>
        <dbReference type="ARBA" id="ARBA00022741"/>
    </source>
</evidence>
<dbReference type="InterPro" id="IPR000788">
    <property type="entry name" value="RNR_lg_C"/>
</dbReference>
<keyword evidence="8" id="KW-0170">Cobalt</keyword>
<keyword evidence="13" id="KW-1185">Reference proteome</keyword>
<sequence length="586" mass="65021">MSYGPKLVFSDQLHAEKYRLVDEDYRGKCNRVAGALADDDDHFRAYREITLDQRFLEAGRVQSAIGAPKLVTPYNCFVSQTIEDSTEGICDTFSRAFQTMRMGGGIGYDWSTLRPNGDMIVKLDSNSSGPISFMGIFSELCHCIASSGHRRGAQMGVLRIDHPDIEAFIRIKQDLTKLTGFNISIAVTDEFMEAKASGKPFTLRFNGRAYKQVDPVALWEEVMRSTWDFADPGVLFIDTINRMNNLYYCETIAATNPCGEQPLPPNGACLLGSLNLVRYIKQDALGRRYFDWAQYRADIPHIVRAMDNVVDRAIYPLEEQKAEAISKRRMGLGFTGLANAGEALGFMYGSPGFIEFELQLLDELNHHAYMASSLLAAEKGSFPLFDADLFLAGEYAKQLDDEVRASIKKNGLRNSHLTSIAPTGTISFAHDYISSGCEPVFGFEQLDKEGKLLGYSYDGKRKVRMKSGEIITDVSDYGFREFGVEGKMSHEVTIQEHLDVLLAAAARVDSSVSKTINTDGSVPWDTFKGIYDQVWERGGKGCTTFNKDGKKMGILLGTIVDEPDRPDTPKDGATCEINPDGSRDCG</sequence>
<dbReference type="GeneID" id="10511744"/>
<keyword evidence="6" id="KW-0560">Oxidoreductase</keyword>
<evidence type="ECO:0000256" key="4">
    <source>
        <dbReference type="ARBA" id="ARBA00022628"/>
    </source>
</evidence>
<keyword evidence="4" id="KW-0846">Cobalamin</keyword>
<feature type="domain" description="Ribonucleotide reductase large subunit C-terminal" evidence="11">
    <location>
        <begin position="75"/>
        <end position="544"/>
    </location>
</feature>
<dbReference type="OrthoDB" id="2980at10239"/>
<evidence type="ECO:0000256" key="1">
    <source>
        <dbReference type="ARBA" id="ARBA00001922"/>
    </source>
</evidence>
<dbReference type="GO" id="GO:0031419">
    <property type="term" value="F:cobalamin binding"/>
    <property type="evidence" value="ECO:0007669"/>
    <property type="project" value="UniProtKB-KW"/>
</dbReference>
<evidence type="ECO:0000259" key="11">
    <source>
        <dbReference type="Pfam" id="PF02867"/>
    </source>
</evidence>
<dbReference type="PANTHER" id="PTHR43371">
    <property type="entry name" value="VITAMIN B12-DEPENDENT RIBONUCLEOTIDE REDUCTASE"/>
    <property type="match status" value="1"/>
</dbReference>
<comment type="similarity">
    <text evidence="2">Belongs to the ribonucleoside diphosphate reductase class-2 family.</text>
</comment>
<dbReference type="NCBIfam" id="TIGR02504">
    <property type="entry name" value="NrdJ_Z"/>
    <property type="match status" value="1"/>
</dbReference>
<dbReference type="GO" id="GO:0000166">
    <property type="term" value="F:nucleotide binding"/>
    <property type="evidence" value="ECO:0007669"/>
    <property type="project" value="UniProtKB-KW"/>
</dbReference>
<evidence type="ECO:0000256" key="9">
    <source>
        <dbReference type="ARBA" id="ARBA00047754"/>
    </source>
</evidence>
<evidence type="ECO:0000256" key="3">
    <source>
        <dbReference type="ARBA" id="ARBA00012274"/>
    </source>
</evidence>
<dbReference type="SUPFAM" id="SSF51998">
    <property type="entry name" value="PFL-like glycyl radical enzymes"/>
    <property type="match status" value="1"/>
</dbReference>
<accession>F4YXL8</accession>
<dbReference type="Proteomes" id="UP000008742">
    <property type="component" value="Segment"/>
</dbReference>
<evidence type="ECO:0000256" key="6">
    <source>
        <dbReference type="ARBA" id="ARBA00023002"/>
    </source>
</evidence>
<dbReference type="EMBL" id="HM151342">
    <property type="protein sequence ID" value="ADK73408.1"/>
    <property type="molecule type" value="Genomic_DNA"/>
</dbReference>
<proteinExistence type="inferred from homology"/>
<evidence type="ECO:0000256" key="7">
    <source>
        <dbReference type="ARBA" id="ARBA00023157"/>
    </source>
</evidence>
<dbReference type="InterPro" id="IPR013344">
    <property type="entry name" value="RNR_NrdJ/NrdZ"/>
</dbReference>
<dbReference type="Gene3D" id="3.20.70.20">
    <property type="match status" value="1"/>
</dbReference>
<dbReference type="GO" id="GO:0004748">
    <property type="term" value="F:ribonucleoside-diphosphate reductase activity, thioredoxin disulfide as acceptor"/>
    <property type="evidence" value="ECO:0007669"/>
    <property type="project" value="UniProtKB-EC"/>
</dbReference>
<keyword evidence="7" id="KW-1015">Disulfide bond</keyword>
<dbReference type="Pfam" id="PF02867">
    <property type="entry name" value="Ribonuc_red_lgC"/>
    <property type="match status" value="1"/>
</dbReference>
<reference evidence="12 13" key="2">
    <citation type="journal article" date="2011" name="Virol. J.">
        <title>Complete genome sequence of a marine roseophage provides evidence into the evolution of gene transfer agents in alphaproteobacteria.</title>
        <authorList>
            <person name="Huang S."/>
            <person name="Zhang Y."/>
            <person name="Chen F."/>
            <person name="Jiao N."/>
        </authorList>
    </citation>
    <scope>NUCLEOTIDE SEQUENCE [LARGE SCALE GENOMIC DNA]</scope>
</reference>
<evidence type="ECO:0000256" key="8">
    <source>
        <dbReference type="ARBA" id="ARBA00023285"/>
    </source>
</evidence>
<evidence type="ECO:0000256" key="10">
    <source>
        <dbReference type="SAM" id="MobiDB-lite"/>
    </source>
</evidence>
<protein>
    <recommendedName>
        <fullName evidence="3">ribonucleoside-diphosphate reductase</fullName>
        <ecNumber evidence="3">1.17.4.1</ecNumber>
    </recommendedName>
</protein>
<name>F4YXL8_9CAUD</name>
<dbReference type="KEGG" id="vg:10511744"/>
<evidence type="ECO:0000256" key="2">
    <source>
        <dbReference type="ARBA" id="ARBA00007405"/>
    </source>
</evidence>
<dbReference type="RefSeq" id="YP_004421775.1">
    <property type="nucleotide sequence ID" value="NC_015466.1"/>
</dbReference>
<dbReference type="PANTHER" id="PTHR43371:SF1">
    <property type="entry name" value="RIBONUCLEOSIDE-DIPHOSPHATE REDUCTASE"/>
    <property type="match status" value="1"/>
</dbReference>
<dbReference type="InterPro" id="IPR050862">
    <property type="entry name" value="RdRp_reductase_class-2"/>
</dbReference>
<organism evidence="12 13">
    <name type="scientific">Roseobacter phage RDJL Phi 1</name>
    <dbReference type="NCBI Taxonomy" id="562742"/>
    <lineage>
        <taxon>Viruses</taxon>
        <taxon>Duplodnaviria</taxon>
        <taxon>Heunggongvirae</taxon>
        <taxon>Uroviricota</taxon>
        <taxon>Caudoviricetes</taxon>
        <taxon>Xiamenvirus</taxon>
        <taxon>Xiamenvirus RDJL1</taxon>
    </lineage>
</organism>
<dbReference type="CDD" id="cd02888">
    <property type="entry name" value="RNR_II_dimer"/>
    <property type="match status" value="1"/>
</dbReference>
<feature type="region of interest" description="Disordered" evidence="10">
    <location>
        <begin position="561"/>
        <end position="586"/>
    </location>
</feature>